<dbReference type="InterPro" id="IPR058442">
    <property type="entry name" value="DUF8129"/>
</dbReference>
<gene>
    <name evidence="3" type="ORF">GCM10009863_39020</name>
</gene>
<comment type="caution">
    <text evidence="3">The sequence shown here is derived from an EMBL/GenBank/DDBJ whole genome shotgun (WGS) entry which is preliminary data.</text>
</comment>
<dbReference type="RefSeq" id="WP_344567607.1">
    <property type="nucleotide sequence ID" value="NZ_BAAARJ010000012.1"/>
</dbReference>
<reference evidence="3 4" key="1">
    <citation type="journal article" date="2019" name="Int. J. Syst. Evol. Microbiol.">
        <title>The Global Catalogue of Microorganisms (GCM) 10K type strain sequencing project: providing services to taxonomists for standard genome sequencing and annotation.</title>
        <authorList>
            <consortium name="The Broad Institute Genomics Platform"/>
            <consortium name="The Broad Institute Genome Sequencing Center for Infectious Disease"/>
            <person name="Wu L."/>
            <person name="Ma J."/>
        </authorList>
    </citation>
    <scope>NUCLEOTIDE SEQUENCE [LARGE SCALE GENOMIC DNA]</scope>
    <source>
        <strain evidence="3 4">JCM 16373</strain>
    </source>
</reference>
<accession>A0ABN3QAK5</accession>
<dbReference type="EMBL" id="BAAARJ010000012">
    <property type="protein sequence ID" value="GAA2621159.1"/>
    <property type="molecule type" value="Genomic_DNA"/>
</dbReference>
<evidence type="ECO:0000259" key="2">
    <source>
        <dbReference type="Pfam" id="PF26450"/>
    </source>
</evidence>
<sequence>MSAQQSNALPLPDYDQLPVASVEHRIRSLGAGEVRQLLEYERAHADRTPVKEVLTARLDQLDAGAEPSAGDARASGPDIPADSSGSSPVGPASAAEPTEPLRHGKHEL</sequence>
<feature type="compositionally biased region" description="Low complexity" evidence="1">
    <location>
        <begin position="80"/>
        <end position="97"/>
    </location>
</feature>
<feature type="compositionally biased region" description="Basic and acidic residues" evidence="1">
    <location>
        <begin position="99"/>
        <end position="108"/>
    </location>
</feature>
<organism evidence="3 4">
    <name type="scientific">Streptomyces axinellae</name>
    <dbReference type="NCBI Taxonomy" id="552788"/>
    <lineage>
        <taxon>Bacteria</taxon>
        <taxon>Bacillati</taxon>
        <taxon>Actinomycetota</taxon>
        <taxon>Actinomycetes</taxon>
        <taxon>Kitasatosporales</taxon>
        <taxon>Streptomycetaceae</taxon>
        <taxon>Streptomyces</taxon>
    </lineage>
</organism>
<feature type="region of interest" description="Disordered" evidence="1">
    <location>
        <begin position="59"/>
        <end position="108"/>
    </location>
</feature>
<dbReference type="Proteomes" id="UP001501447">
    <property type="component" value="Unassembled WGS sequence"/>
</dbReference>
<proteinExistence type="predicted"/>
<protein>
    <recommendedName>
        <fullName evidence="2">DUF8129 domain-containing protein</fullName>
    </recommendedName>
</protein>
<evidence type="ECO:0000313" key="4">
    <source>
        <dbReference type="Proteomes" id="UP001501447"/>
    </source>
</evidence>
<evidence type="ECO:0000256" key="1">
    <source>
        <dbReference type="SAM" id="MobiDB-lite"/>
    </source>
</evidence>
<evidence type="ECO:0000313" key="3">
    <source>
        <dbReference type="EMBL" id="GAA2621159.1"/>
    </source>
</evidence>
<name>A0ABN3QAK5_9ACTN</name>
<keyword evidence="4" id="KW-1185">Reference proteome</keyword>
<feature type="domain" description="DUF8129" evidence="2">
    <location>
        <begin position="8"/>
        <end position="62"/>
    </location>
</feature>
<dbReference type="Pfam" id="PF26450">
    <property type="entry name" value="DUF8129"/>
    <property type="match status" value="1"/>
</dbReference>